<dbReference type="OrthoDB" id="1646880at2"/>
<dbReference type="AlphaFoldDB" id="A0A2S7SRU0"/>
<evidence type="ECO:0000313" key="4">
    <source>
        <dbReference type="EMBL" id="PQJ09266.1"/>
    </source>
</evidence>
<dbReference type="InterPro" id="IPR050595">
    <property type="entry name" value="Bact_response_regulator"/>
</dbReference>
<dbReference type="Proteomes" id="UP000239872">
    <property type="component" value="Unassembled WGS sequence"/>
</dbReference>
<dbReference type="RefSeq" id="WP_105040717.1">
    <property type="nucleotide sequence ID" value="NZ_PPSL01000006.1"/>
</dbReference>
<comment type="caution">
    <text evidence="4">The sequence shown here is derived from an EMBL/GenBank/DDBJ whole genome shotgun (WGS) entry which is preliminary data.</text>
</comment>
<dbReference type="GO" id="GO:0003677">
    <property type="term" value="F:DNA binding"/>
    <property type="evidence" value="ECO:0007669"/>
    <property type="project" value="InterPro"/>
</dbReference>
<dbReference type="GO" id="GO:0000160">
    <property type="term" value="P:phosphorelay signal transduction system"/>
    <property type="evidence" value="ECO:0007669"/>
    <property type="project" value="InterPro"/>
</dbReference>
<name>A0A2S7SRU0_9BACT</name>
<evidence type="ECO:0000259" key="3">
    <source>
        <dbReference type="PROSITE" id="PS50110"/>
    </source>
</evidence>
<dbReference type="InterPro" id="IPR011006">
    <property type="entry name" value="CheY-like_superfamily"/>
</dbReference>
<evidence type="ECO:0000256" key="1">
    <source>
        <dbReference type="ARBA" id="ARBA00022553"/>
    </source>
</evidence>
<proteinExistence type="predicted"/>
<dbReference type="Pfam" id="PF00072">
    <property type="entry name" value="Response_reg"/>
    <property type="match status" value="1"/>
</dbReference>
<feature type="modified residue" description="4-aspartylphosphate" evidence="2">
    <location>
        <position position="57"/>
    </location>
</feature>
<gene>
    <name evidence="4" type="ORF">CJD36_018630</name>
</gene>
<dbReference type="PANTHER" id="PTHR44591">
    <property type="entry name" value="STRESS RESPONSE REGULATOR PROTEIN 1"/>
    <property type="match status" value="1"/>
</dbReference>
<dbReference type="EMBL" id="PPSL01000006">
    <property type="protein sequence ID" value="PQJ09266.1"/>
    <property type="molecule type" value="Genomic_DNA"/>
</dbReference>
<dbReference type="InterPro" id="IPR007492">
    <property type="entry name" value="LytTR_DNA-bd_dom"/>
</dbReference>
<dbReference type="SMART" id="SM00448">
    <property type="entry name" value="REC"/>
    <property type="match status" value="1"/>
</dbReference>
<keyword evidence="1 2" id="KW-0597">Phosphoprotein</keyword>
<dbReference type="PROSITE" id="PS50110">
    <property type="entry name" value="RESPONSE_REGULATORY"/>
    <property type="match status" value="1"/>
</dbReference>
<evidence type="ECO:0000256" key="2">
    <source>
        <dbReference type="PROSITE-ProRule" id="PRU00169"/>
    </source>
</evidence>
<keyword evidence="5" id="KW-1185">Reference proteome</keyword>
<feature type="domain" description="Response regulatory" evidence="3">
    <location>
        <begin position="7"/>
        <end position="122"/>
    </location>
</feature>
<sequence>MKTDEIRIAIIDDEQTWSKVIANVVTEYGYTVAWVAHTFEEAIIKLNGKDYDLILLDINLDNNISGTELGKMIHSFYKKPFIFITSNLDPHTLKAAIEAKPSAYLTKPFQQASLIGTLQSAINNFNDNIQPGLASTGDSDMFFVKQGLKYKKIHWANIVYLRSEDNYTVIFNSIDGNEYYVRSTLTKTMNHIIPTSLQDAFIQVNRAEAVNLKFVLEVTTDEIKTAFKAIVLTKTFAGSLRKVMNLIE</sequence>
<reference evidence="4 5" key="1">
    <citation type="submission" date="2018-01" db="EMBL/GenBank/DDBJ databases">
        <title>A novel member of the phylum Bacteroidetes isolated from glacier ice.</title>
        <authorList>
            <person name="Liu Q."/>
            <person name="Xin Y.-H."/>
        </authorList>
    </citation>
    <scope>NUCLEOTIDE SEQUENCE [LARGE SCALE GENOMIC DNA]</scope>
    <source>
        <strain evidence="4 5">RB1R16</strain>
    </source>
</reference>
<evidence type="ECO:0000313" key="5">
    <source>
        <dbReference type="Proteomes" id="UP000239872"/>
    </source>
</evidence>
<dbReference type="SUPFAM" id="SSF52172">
    <property type="entry name" value="CheY-like"/>
    <property type="match status" value="1"/>
</dbReference>
<dbReference type="SMART" id="SM00850">
    <property type="entry name" value="LytTR"/>
    <property type="match status" value="1"/>
</dbReference>
<organism evidence="4 5">
    <name type="scientific">Flavipsychrobacter stenotrophus</name>
    <dbReference type="NCBI Taxonomy" id="2077091"/>
    <lineage>
        <taxon>Bacteria</taxon>
        <taxon>Pseudomonadati</taxon>
        <taxon>Bacteroidota</taxon>
        <taxon>Chitinophagia</taxon>
        <taxon>Chitinophagales</taxon>
        <taxon>Chitinophagaceae</taxon>
        <taxon>Flavipsychrobacter</taxon>
    </lineage>
</organism>
<protein>
    <recommendedName>
        <fullName evidence="3">Response regulatory domain-containing protein</fullName>
    </recommendedName>
</protein>
<dbReference type="PANTHER" id="PTHR44591:SF3">
    <property type="entry name" value="RESPONSE REGULATORY DOMAIN-CONTAINING PROTEIN"/>
    <property type="match status" value="1"/>
</dbReference>
<dbReference type="InterPro" id="IPR001789">
    <property type="entry name" value="Sig_transdc_resp-reg_receiver"/>
</dbReference>
<accession>A0A2S7SRU0</accession>
<dbReference type="Gene3D" id="2.40.50.1020">
    <property type="entry name" value="LytTr DNA-binding domain"/>
    <property type="match status" value="1"/>
</dbReference>
<dbReference type="Gene3D" id="3.40.50.2300">
    <property type="match status" value="1"/>
</dbReference>